<feature type="transmembrane region" description="Helical" evidence="5">
    <location>
        <begin position="103"/>
        <end position="124"/>
    </location>
</feature>
<evidence type="ECO:0000313" key="7">
    <source>
        <dbReference type="Proteomes" id="UP000236311"/>
    </source>
</evidence>
<evidence type="ECO:0000256" key="1">
    <source>
        <dbReference type="ARBA" id="ARBA00004141"/>
    </source>
</evidence>
<comment type="subcellular location">
    <subcellularLocation>
        <location evidence="1">Membrane</location>
        <topology evidence="1">Multi-pass membrane protein</topology>
    </subcellularLocation>
</comment>
<protein>
    <submittedName>
        <fullName evidence="6">Colicin V production protein</fullName>
    </submittedName>
</protein>
<evidence type="ECO:0000313" key="6">
    <source>
        <dbReference type="EMBL" id="SOY28627.1"/>
    </source>
</evidence>
<sequence>MDGIRINILLVIVVVAGIFKLVDGYKKGIVKEVVSLIAMLVLCLIAALAAYGVHSYHDGKAFNVIVAIILFCLIVAAHHLLGLVLFPAKLLSKLPVFHLLDKLLGVVFGAFEVVLVIWTLYAFIMMMNMGAIGQLILSYTEESSVLLWLYRHNYLAYGIELLLEQFSFVPLELLM</sequence>
<dbReference type="GO" id="GO:0016020">
    <property type="term" value="C:membrane"/>
    <property type="evidence" value="ECO:0007669"/>
    <property type="project" value="UniProtKB-SubCell"/>
</dbReference>
<dbReference type="EMBL" id="OFSM01000006">
    <property type="protein sequence ID" value="SOY28627.1"/>
    <property type="molecule type" value="Genomic_DNA"/>
</dbReference>
<dbReference type="Pfam" id="PF02674">
    <property type="entry name" value="Colicin_V"/>
    <property type="match status" value="1"/>
</dbReference>
<dbReference type="GO" id="GO:0009403">
    <property type="term" value="P:toxin biosynthetic process"/>
    <property type="evidence" value="ECO:0007669"/>
    <property type="project" value="InterPro"/>
</dbReference>
<proteinExistence type="predicted"/>
<dbReference type="AlphaFoldDB" id="A0A2K4ZDT0"/>
<evidence type="ECO:0000256" key="3">
    <source>
        <dbReference type="ARBA" id="ARBA00022989"/>
    </source>
</evidence>
<reference evidence="6 7" key="1">
    <citation type="submission" date="2018-01" db="EMBL/GenBank/DDBJ databases">
        <authorList>
            <person name="Gaut B.S."/>
            <person name="Morton B.R."/>
            <person name="Clegg M.T."/>
            <person name="Duvall M.R."/>
        </authorList>
    </citation>
    <scope>NUCLEOTIDE SEQUENCE [LARGE SCALE GENOMIC DNA]</scope>
    <source>
        <strain evidence="6">GP69</strain>
    </source>
</reference>
<organism evidence="6 7">
    <name type="scientific">Acetatifactor muris</name>
    <dbReference type="NCBI Taxonomy" id="879566"/>
    <lineage>
        <taxon>Bacteria</taxon>
        <taxon>Bacillati</taxon>
        <taxon>Bacillota</taxon>
        <taxon>Clostridia</taxon>
        <taxon>Lachnospirales</taxon>
        <taxon>Lachnospiraceae</taxon>
        <taxon>Acetatifactor</taxon>
    </lineage>
</organism>
<keyword evidence="2 5" id="KW-0812">Transmembrane</keyword>
<keyword evidence="3 5" id="KW-1133">Transmembrane helix</keyword>
<dbReference type="OrthoDB" id="2004042at2"/>
<evidence type="ECO:0000256" key="5">
    <source>
        <dbReference type="SAM" id="Phobius"/>
    </source>
</evidence>
<accession>A0A2K4ZDT0</accession>
<name>A0A2K4ZDT0_9FIRM</name>
<feature type="transmembrane region" description="Helical" evidence="5">
    <location>
        <begin position="65"/>
        <end position="91"/>
    </location>
</feature>
<keyword evidence="7" id="KW-1185">Reference proteome</keyword>
<dbReference type="InterPro" id="IPR003825">
    <property type="entry name" value="Colicin-V_CvpA"/>
</dbReference>
<feature type="transmembrane region" description="Helical" evidence="5">
    <location>
        <begin position="34"/>
        <end position="53"/>
    </location>
</feature>
<keyword evidence="4 5" id="KW-0472">Membrane</keyword>
<dbReference type="Proteomes" id="UP000236311">
    <property type="component" value="Unassembled WGS sequence"/>
</dbReference>
<dbReference type="RefSeq" id="WP_103238729.1">
    <property type="nucleotide sequence ID" value="NZ_CANRXC010000078.1"/>
</dbReference>
<gene>
    <name evidence="6" type="ORF">AMURIS_01337</name>
</gene>
<feature type="transmembrane region" description="Helical" evidence="5">
    <location>
        <begin position="6"/>
        <end position="22"/>
    </location>
</feature>
<evidence type="ECO:0000256" key="2">
    <source>
        <dbReference type="ARBA" id="ARBA00022692"/>
    </source>
</evidence>
<evidence type="ECO:0000256" key="4">
    <source>
        <dbReference type="ARBA" id="ARBA00023136"/>
    </source>
</evidence>